<feature type="transmembrane region" description="Helical" evidence="2">
    <location>
        <begin position="65"/>
        <end position="82"/>
    </location>
</feature>
<keyword evidence="2" id="KW-0472">Membrane</keyword>
<organism evidence="3 4">
    <name type="scientific">Phytoactinopolyspora alkaliphila</name>
    <dbReference type="NCBI Taxonomy" id="1783498"/>
    <lineage>
        <taxon>Bacteria</taxon>
        <taxon>Bacillati</taxon>
        <taxon>Actinomycetota</taxon>
        <taxon>Actinomycetes</taxon>
        <taxon>Jiangellales</taxon>
        <taxon>Jiangellaceae</taxon>
        <taxon>Phytoactinopolyspora</taxon>
    </lineage>
</organism>
<feature type="transmembrane region" description="Helical" evidence="2">
    <location>
        <begin position="114"/>
        <end position="133"/>
    </location>
</feature>
<dbReference type="AlphaFoldDB" id="A0A6N9YTN8"/>
<keyword evidence="2" id="KW-1133">Transmembrane helix</keyword>
<gene>
    <name evidence="3" type="ORF">G1H11_24195</name>
</gene>
<reference evidence="3 4" key="1">
    <citation type="submission" date="2020-02" db="EMBL/GenBank/DDBJ databases">
        <authorList>
            <person name="Li X.-J."/>
            <person name="Feng X.-M."/>
        </authorList>
    </citation>
    <scope>NUCLEOTIDE SEQUENCE [LARGE SCALE GENOMIC DNA]</scope>
    <source>
        <strain evidence="3 4">CGMCC 4.7225</strain>
    </source>
</reference>
<evidence type="ECO:0000313" key="4">
    <source>
        <dbReference type="Proteomes" id="UP000469185"/>
    </source>
</evidence>
<feature type="compositionally biased region" description="Basic residues" evidence="1">
    <location>
        <begin position="1"/>
        <end position="13"/>
    </location>
</feature>
<dbReference type="RefSeq" id="WP_163821202.1">
    <property type="nucleotide sequence ID" value="NZ_JAAGOB010000020.1"/>
</dbReference>
<accession>A0A6N9YTN8</accession>
<protein>
    <submittedName>
        <fullName evidence="3">Uncharacterized protein</fullName>
    </submittedName>
</protein>
<feature type="compositionally biased region" description="Low complexity" evidence="1">
    <location>
        <begin position="14"/>
        <end position="42"/>
    </location>
</feature>
<feature type="region of interest" description="Disordered" evidence="1">
    <location>
        <begin position="1"/>
        <end position="46"/>
    </location>
</feature>
<proteinExistence type="predicted"/>
<feature type="transmembrane region" description="Helical" evidence="2">
    <location>
        <begin position="88"/>
        <end position="105"/>
    </location>
</feature>
<dbReference type="Proteomes" id="UP000469185">
    <property type="component" value="Unassembled WGS sequence"/>
</dbReference>
<dbReference type="InterPro" id="IPR046549">
    <property type="entry name" value="DUF6703"/>
</dbReference>
<evidence type="ECO:0000256" key="2">
    <source>
        <dbReference type="SAM" id="Phobius"/>
    </source>
</evidence>
<dbReference type="EMBL" id="JAAGOB010000020">
    <property type="protein sequence ID" value="NED98406.1"/>
    <property type="molecule type" value="Genomic_DNA"/>
</dbReference>
<sequence length="135" mass="14571">MSKNRRQPRRTSQRRPTAPGSAQRAPRPGSSRRPAPAPVSRPGWRGNLERVSYPILLRLTRAPKWVLGAVTGGVLLGGLLAPAPWSPLLLTLVVLFLTWLLVLAWPKLQPTARILRGAVIGALAALLIAKLAGVM</sequence>
<keyword evidence="2" id="KW-0812">Transmembrane</keyword>
<keyword evidence="4" id="KW-1185">Reference proteome</keyword>
<evidence type="ECO:0000313" key="3">
    <source>
        <dbReference type="EMBL" id="NED98406.1"/>
    </source>
</evidence>
<evidence type="ECO:0000256" key="1">
    <source>
        <dbReference type="SAM" id="MobiDB-lite"/>
    </source>
</evidence>
<name>A0A6N9YTN8_9ACTN</name>
<comment type="caution">
    <text evidence="3">The sequence shown here is derived from an EMBL/GenBank/DDBJ whole genome shotgun (WGS) entry which is preliminary data.</text>
</comment>
<dbReference type="Pfam" id="PF20444">
    <property type="entry name" value="DUF6703"/>
    <property type="match status" value="1"/>
</dbReference>